<evidence type="ECO:0000256" key="1">
    <source>
        <dbReference type="SAM" id="MobiDB-lite"/>
    </source>
</evidence>
<evidence type="ECO:0000313" key="2">
    <source>
        <dbReference type="EMBL" id="KAK0582498.1"/>
    </source>
</evidence>
<feature type="compositionally biased region" description="Polar residues" evidence="1">
    <location>
        <begin position="89"/>
        <end position="102"/>
    </location>
</feature>
<feature type="region of interest" description="Disordered" evidence="1">
    <location>
        <begin position="83"/>
        <end position="127"/>
    </location>
</feature>
<reference evidence="2" key="2">
    <citation type="submission" date="2023-06" db="EMBL/GenBank/DDBJ databases">
        <authorList>
            <person name="Swenson N.G."/>
            <person name="Wegrzyn J.L."/>
            <person name="Mcevoy S.L."/>
        </authorList>
    </citation>
    <scope>NUCLEOTIDE SEQUENCE</scope>
    <source>
        <strain evidence="2">NS2018</strain>
        <tissue evidence="2">Leaf</tissue>
    </source>
</reference>
<dbReference type="EMBL" id="JAUESC010000384">
    <property type="protein sequence ID" value="KAK0582498.1"/>
    <property type="molecule type" value="Genomic_DNA"/>
</dbReference>
<protein>
    <submittedName>
        <fullName evidence="2">Uncharacterized protein</fullName>
    </submittedName>
</protein>
<comment type="caution">
    <text evidence="2">The sequence shown here is derived from an EMBL/GenBank/DDBJ whole genome shotgun (WGS) entry which is preliminary data.</text>
</comment>
<organism evidence="2 3">
    <name type="scientific">Acer saccharum</name>
    <name type="common">Sugar maple</name>
    <dbReference type="NCBI Taxonomy" id="4024"/>
    <lineage>
        <taxon>Eukaryota</taxon>
        <taxon>Viridiplantae</taxon>
        <taxon>Streptophyta</taxon>
        <taxon>Embryophyta</taxon>
        <taxon>Tracheophyta</taxon>
        <taxon>Spermatophyta</taxon>
        <taxon>Magnoliopsida</taxon>
        <taxon>eudicotyledons</taxon>
        <taxon>Gunneridae</taxon>
        <taxon>Pentapetalae</taxon>
        <taxon>rosids</taxon>
        <taxon>malvids</taxon>
        <taxon>Sapindales</taxon>
        <taxon>Sapindaceae</taxon>
        <taxon>Hippocastanoideae</taxon>
        <taxon>Acereae</taxon>
        <taxon>Acer</taxon>
    </lineage>
</organism>
<name>A0AA39S075_ACESA</name>
<feature type="region of interest" description="Disordered" evidence="1">
    <location>
        <begin position="139"/>
        <end position="159"/>
    </location>
</feature>
<dbReference type="AlphaFoldDB" id="A0AA39S075"/>
<proteinExistence type="predicted"/>
<gene>
    <name evidence="2" type="ORF">LWI29_026224</name>
</gene>
<accession>A0AA39S075</accession>
<reference evidence="2" key="1">
    <citation type="journal article" date="2022" name="Plant J.">
        <title>Strategies of tolerance reflected in two North American maple genomes.</title>
        <authorList>
            <person name="McEvoy S.L."/>
            <person name="Sezen U.U."/>
            <person name="Trouern-Trend A."/>
            <person name="McMahon S.M."/>
            <person name="Schaberg P.G."/>
            <person name="Yang J."/>
            <person name="Wegrzyn J.L."/>
            <person name="Swenson N.G."/>
        </authorList>
    </citation>
    <scope>NUCLEOTIDE SEQUENCE</scope>
    <source>
        <strain evidence="2">NS2018</strain>
    </source>
</reference>
<sequence length="327" mass="35801">MKSEELAMLCSALSIKEKESPIGTLDSKLKAKGEQLFKLGHSLRECSEPGDGEESIREAQLRLNVWLRSESLPKRFHHRNAPAGRRYWGNQSGKPHFSTGQGNWRVGTSWKKPVEGGPERIPGNRSWWKDGQLKSQVGASTSIEPNNSSMGKESPINTASGKLLTEVNSDDRNASTTEKSSLVEGISINKGNREAKSPVKDTQMIEANRTAGQVKEVGVPYGPNQEKRPSEITLHQIQTQDQTHLAHKPIQPIQITEDPRTKKAQSGLKWKKAARGNLRNQMSSDLGEIQTLGKRDSSKGDGLSTPAIKKAKNSGQVEAVAPGSSED</sequence>
<keyword evidence="3" id="KW-1185">Reference proteome</keyword>
<evidence type="ECO:0000313" key="3">
    <source>
        <dbReference type="Proteomes" id="UP001168877"/>
    </source>
</evidence>
<dbReference type="Proteomes" id="UP001168877">
    <property type="component" value="Unassembled WGS sequence"/>
</dbReference>
<feature type="region of interest" description="Disordered" evidence="1">
    <location>
        <begin position="256"/>
        <end position="327"/>
    </location>
</feature>